<name>A0A9Q4KT59_9EURY</name>
<dbReference type="Proteomes" id="UP001143747">
    <property type="component" value="Unassembled WGS sequence"/>
</dbReference>
<sequence>MSSFVVEVDDANGRQGVLDIGGNHVMTPAYVASDDVCHEMVGFSGDSRCHNTCIGEYDLWMQRSDVERIRLHPDEKEAMEEAACEKINRMQSPAKMLHFNFFTDVAGLNKETFVDLLRLQYRAGVGVIEIPHVFSDTQTYEQSVLAALEWQQNTWSEVPLMGIARTPEDLLMLEHYLPQLGGIGIDCRRFDKPLLYQVKKMLKKQDVWVHAFSVPLQYREVQNKGTLGMLINWFGVDTVNTIALSNTVRDYFTGIISRMDGPKEVEFAKRIHYFAPCDYSTFSFGKLEERYGEGQRLSRFCDCPVCRDLTIGGAVKKLPELYLMNQVHRAFAYYQESEEYQRALINNETGIFLDGRPFAAEIIRRSSGPLPAADRVAGPAAPYEAR</sequence>
<organism evidence="1 2">
    <name type="scientific">Methanogenium marinum</name>
    <dbReference type="NCBI Taxonomy" id="348610"/>
    <lineage>
        <taxon>Archaea</taxon>
        <taxon>Methanobacteriati</taxon>
        <taxon>Methanobacteriota</taxon>
        <taxon>Stenosarchaea group</taxon>
        <taxon>Methanomicrobia</taxon>
        <taxon>Methanomicrobiales</taxon>
        <taxon>Methanomicrobiaceae</taxon>
        <taxon>Methanogenium</taxon>
    </lineage>
</organism>
<comment type="caution">
    <text evidence="1">The sequence shown here is derived from an EMBL/GenBank/DDBJ whole genome shotgun (WGS) entry which is preliminary data.</text>
</comment>
<accession>A0A9Q4KT59</accession>
<reference evidence="1" key="1">
    <citation type="submission" date="2022-01" db="EMBL/GenBank/DDBJ databases">
        <title>Draft genome of Methanogenium marinum DSM 15558.</title>
        <authorList>
            <person name="Chen S.-C."/>
            <person name="You Y.-T."/>
        </authorList>
    </citation>
    <scope>NUCLEOTIDE SEQUENCE</scope>
    <source>
        <strain evidence="1">DSM 15558</strain>
    </source>
</reference>
<protein>
    <submittedName>
        <fullName evidence="1">Uncharacterized protein</fullName>
    </submittedName>
</protein>
<keyword evidence="2" id="KW-1185">Reference proteome</keyword>
<dbReference type="AlphaFoldDB" id="A0A9Q4KT59"/>
<dbReference type="RefSeq" id="WP_274924855.1">
    <property type="nucleotide sequence ID" value="NZ_JAKELO010000002.1"/>
</dbReference>
<evidence type="ECO:0000313" key="2">
    <source>
        <dbReference type="Proteomes" id="UP001143747"/>
    </source>
</evidence>
<dbReference type="EMBL" id="JAKELO010000002">
    <property type="protein sequence ID" value="MDE4908221.1"/>
    <property type="molecule type" value="Genomic_DNA"/>
</dbReference>
<gene>
    <name evidence="1" type="ORF">L0665_06310</name>
</gene>
<proteinExistence type="predicted"/>
<evidence type="ECO:0000313" key="1">
    <source>
        <dbReference type="EMBL" id="MDE4908221.1"/>
    </source>
</evidence>